<evidence type="ECO:0000256" key="1">
    <source>
        <dbReference type="SAM" id="MobiDB-lite"/>
    </source>
</evidence>
<dbReference type="OrthoDB" id="5424234at2759"/>
<feature type="compositionally biased region" description="Polar residues" evidence="1">
    <location>
        <begin position="111"/>
        <end position="132"/>
    </location>
</feature>
<dbReference type="GeneID" id="19163702"/>
<dbReference type="eggNOG" id="ENOG502SDF2">
    <property type="taxonomic scope" value="Eukaryota"/>
</dbReference>
<feature type="compositionally biased region" description="Basic and acidic residues" evidence="1">
    <location>
        <begin position="290"/>
        <end position="304"/>
    </location>
</feature>
<feature type="compositionally biased region" description="Basic residues" evidence="1">
    <location>
        <begin position="146"/>
        <end position="158"/>
    </location>
</feature>
<evidence type="ECO:0000313" key="2">
    <source>
        <dbReference type="EMBL" id="EXJ78455.1"/>
    </source>
</evidence>
<accession>W9XMA6</accession>
<feature type="compositionally biased region" description="Polar residues" evidence="1">
    <location>
        <begin position="256"/>
        <end position="265"/>
    </location>
</feature>
<dbReference type="AlphaFoldDB" id="W9XMA6"/>
<dbReference type="Proteomes" id="UP000019484">
    <property type="component" value="Unassembled WGS sequence"/>
</dbReference>
<dbReference type="EMBL" id="AMWN01000011">
    <property type="protein sequence ID" value="EXJ78455.1"/>
    <property type="molecule type" value="Genomic_DNA"/>
</dbReference>
<feature type="compositionally biased region" description="Polar residues" evidence="1">
    <location>
        <begin position="61"/>
        <end position="71"/>
    </location>
</feature>
<gene>
    <name evidence="2" type="ORF">A1O1_08855</name>
</gene>
<dbReference type="HOGENOM" id="CLU_538610_0_0_1"/>
<proteinExistence type="predicted"/>
<reference evidence="2 3" key="1">
    <citation type="submission" date="2013-03" db="EMBL/GenBank/DDBJ databases">
        <title>The Genome Sequence of Capronia coronata CBS 617.96.</title>
        <authorList>
            <consortium name="The Broad Institute Genomics Platform"/>
            <person name="Cuomo C."/>
            <person name="de Hoog S."/>
            <person name="Gorbushina A."/>
            <person name="Walker B."/>
            <person name="Young S.K."/>
            <person name="Zeng Q."/>
            <person name="Gargeya S."/>
            <person name="Fitzgerald M."/>
            <person name="Haas B."/>
            <person name="Abouelleil A."/>
            <person name="Allen A.W."/>
            <person name="Alvarado L."/>
            <person name="Arachchi H.M."/>
            <person name="Berlin A.M."/>
            <person name="Chapman S.B."/>
            <person name="Gainer-Dewar J."/>
            <person name="Goldberg J."/>
            <person name="Griggs A."/>
            <person name="Gujja S."/>
            <person name="Hansen M."/>
            <person name="Howarth C."/>
            <person name="Imamovic A."/>
            <person name="Ireland A."/>
            <person name="Larimer J."/>
            <person name="McCowan C."/>
            <person name="Murphy C."/>
            <person name="Pearson M."/>
            <person name="Poon T.W."/>
            <person name="Priest M."/>
            <person name="Roberts A."/>
            <person name="Saif S."/>
            <person name="Shea T."/>
            <person name="Sisk P."/>
            <person name="Sykes S."/>
            <person name="Wortman J."/>
            <person name="Nusbaum C."/>
            <person name="Birren B."/>
        </authorList>
    </citation>
    <scope>NUCLEOTIDE SEQUENCE [LARGE SCALE GENOMIC DNA]</scope>
    <source>
        <strain evidence="2 3">CBS 617.96</strain>
    </source>
</reference>
<sequence>MTSDRLMRLWRQCSEEFNLTPIAAHPATPRGSLSHDDFASTQIRTRSSSLSPRSELRPISDSSHQPSQDVGSSLREYRFAAAGDEARHGQSSASIAPAGERALPPAIHNPATPSHTGPGSSSRPSLGKTSSAGRIRHPGQVSAGKSRTRPNIGRRKSSTTKAPAVPNPEWSPEDISMRAGETSEDISTGVRPRGPPPGFPAVPAATSGPVFALPSASSWQSVDSTAEYPGPVATGSSPSASSALVDRGFRGKFVETQKQLSSSASLAPLGRIRKTGSVVRFADEIPQDIGKGKEKEMLHDDRTGPARLRSSLASDALTDEDDSSENEHVGLSRTKSQLSLLIRKKRGETGSQDIGPETRSPSSEDRGKSSEKGKGKDNAQSKEDELLSMGHRGGVTKAGGVQVPKPQRLSERDDPGYISSSSPEPLF</sequence>
<feature type="compositionally biased region" description="Low complexity" evidence="1">
    <location>
        <begin position="43"/>
        <end position="60"/>
    </location>
</feature>
<feature type="compositionally biased region" description="Basic and acidic residues" evidence="1">
    <location>
        <begin position="362"/>
        <end position="385"/>
    </location>
</feature>
<dbReference type="RefSeq" id="XP_007727903.1">
    <property type="nucleotide sequence ID" value="XM_007729713.1"/>
</dbReference>
<feature type="region of interest" description="Disordered" evidence="1">
    <location>
        <begin position="256"/>
        <end position="427"/>
    </location>
</feature>
<comment type="caution">
    <text evidence="2">The sequence shown here is derived from an EMBL/GenBank/DDBJ whole genome shotgun (WGS) entry which is preliminary data.</text>
</comment>
<keyword evidence="3" id="KW-1185">Reference proteome</keyword>
<feature type="compositionally biased region" description="Polar residues" evidence="1">
    <location>
        <begin position="418"/>
        <end position="427"/>
    </location>
</feature>
<organism evidence="2 3">
    <name type="scientific">Capronia coronata CBS 617.96</name>
    <dbReference type="NCBI Taxonomy" id="1182541"/>
    <lineage>
        <taxon>Eukaryota</taxon>
        <taxon>Fungi</taxon>
        <taxon>Dikarya</taxon>
        <taxon>Ascomycota</taxon>
        <taxon>Pezizomycotina</taxon>
        <taxon>Eurotiomycetes</taxon>
        <taxon>Chaetothyriomycetidae</taxon>
        <taxon>Chaetothyriales</taxon>
        <taxon>Herpotrichiellaceae</taxon>
        <taxon>Capronia</taxon>
    </lineage>
</organism>
<name>W9XMA6_9EURO</name>
<protein>
    <submittedName>
        <fullName evidence="2">Uncharacterized protein</fullName>
    </submittedName>
</protein>
<dbReference type="STRING" id="1182541.W9XMA6"/>
<evidence type="ECO:0000313" key="3">
    <source>
        <dbReference type="Proteomes" id="UP000019484"/>
    </source>
</evidence>
<feature type="region of interest" description="Disordered" evidence="1">
    <location>
        <begin position="21"/>
        <end position="205"/>
    </location>
</feature>